<evidence type="ECO:0000313" key="2">
    <source>
        <dbReference type="Proteomes" id="UP000193944"/>
    </source>
</evidence>
<reference evidence="1 2" key="1">
    <citation type="submission" date="2016-08" db="EMBL/GenBank/DDBJ databases">
        <title>A Parts List for Fungal Cellulosomes Revealed by Comparative Genomics.</title>
        <authorList>
            <consortium name="DOE Joint Genome Institute"/>
            <person name="Haitjema C.H."/>
            <person name="Gilmore S.P."/>
            <person name="Henske J.K."/>
            <person name="Solomon K.V."/>
            <person name="De Groot R."/>
            <person name="Kuo A."/>
            <person name="Mondo S.J."/>
            <person name="Salamov A.A."/>
            <person name="Labutti K."/>
            <person name="Zhao Z."/>
            <person name="Chiniquy J."/>
            <person name="Barry K."/>
            <person name="Brewer H.M."/>
            <person name="Purvine S.O."/>
            <person name="Wright A.T."/>
            <person name="Boxma B."/>
            <person name="Van Alen T."/>
            <person name="Hackstein J.H."/>
            <person name="Baker S.E."/>
            <person name="Grigoriev I.V."/>
            <person name="O'Malley M.A."/>
        </authorList>
    </citation>
    <scope>NUCLEOTIDE SEQUENCE [LARGE SCALE GENOMIC DNA]</scope>
    <source>
        <strain evidence="1 2">S4</strain>
    </source>
</reference>
<name>A0A1Y1XQJ0_9FUNG</name>
<reference evidence="1 2" key="2">
    <citation type="submission" date="2016-08" db="EMBL/GenBank/DDBJ databases">
        <title>Pervasive Adenine N6-methylation of Active Genes in Fungi.</title>
        <authorList>
            <consortium name="DOE Joint Genome Institute"/>
            <person name="Mondo S.J."/>
            <person name="Dannebaum R.O."/>
            <person name="Kuo R.C."/>
            <person name="Labutti K."/>
            <person name="Haridas S."/>
            <person name="Kuo A."/>
            <person name="Salamov A."/>
            <person name="Ahrendt S.R."/>
            <person name="Lipzen A."/>
            <person name="Sullivan W."/>
            <person name="Andreopoulos W.B."/>
            <person name="Clum A."/>
            <person name="Lindquist E."/>
            <person name="Daum C."/>
            <person name="Ramamoorthy G.K."/>
            <person name="Gryganskyi A."/>
            <person name="Culley D."/>
            <person name="Magnuson J.K."/>
            <person name="James T.Y."/>
            <person name="O'Malley M.A."/>
            <person name="Stajich J.E."/>
            <person name="Spatafora J.W."/>
            <person name="Visel A."/>
            <person name="Grigoriev I.V."/>
        </authorList>
    </citation>
    <scope>NUCLEOTIDE SEQUENCE [LARGE SCALE GENOMIC DNA]</scope>
    <source>
        <strain evidence="1 2">S4</strain>
    </source>
</reference>
<organism evidence="1 2">
    <name type="scientific">Anaeromyces robustus</name>
    <dbReference type="NCBI Taxonomy" id="1754192"/>
    <lineage>
        <taxon>Eukaryota</taxon>
        <taxon>Fungi</taxon>
        <taxon>Fungi incertae sedis</taxon>
        <taxon>Chytridiomycota</taxon>
        <taxon>Chytridiomycota incertae sedis</taxon>
        <taxon>Neocallimastigomycetes</taxon>
        <taxon>Neocallimastigales</taxon>
        <taxon>Neocallimastigaceae</taxon>
        <taxon>Anaeromyces</taxon>
    </lineage>
</organism>
<keyword evidence="2" id="KW-1185">Reference proteome</keyword>
<sequence>MLQQSFTYPNKPINRHNKAHSFCNIKPRSSSLCSNSYIPEVYNQTQPIINLHNENSFNNKNNGFMTKEKIDIIPFLYLSENVVNTSKELLIKQRNKNNDYYLENSKKGSYQKNYLNDFQLLASSVFDYLNSFEYLCSNVTTFHVLEQERFDKEVDKICFYIKKTLNIILRVIKKNHEYEKDLYQIINNKYGYINVNDVETNNVLVFINNSNKKLEIEINKLINLIYISCSIVSEYNKHNIPDNIDKKLLVYLDFLSSKYINIFSQNLGQNDNDKGDYSINVSPYNGNIIKPTMSILNHIRSLSEPPCQRIVSYVTNSELLMNNYNSTKNDRKSSNFHNYGSYNSFIQDYYKETNQEDNKRPFRFNNEELFKNNTFNGISNYNINKNQYGNYSSLWNGDEILKKKNSFNSIYDARLDTEMPQINTPINVFYSQIDYLSNNGREVFNMLDSSRNILFQLTNNYDIINNKNLDDMKNASFDALENAK</sequence>
<protein>
    <submittedName>
        <fullName evidence="1">Uncharacterized protein</fullName>
    </submittedName>
</protein>
<dbReference type="OrthoDB" id="2143419at2759"/>
<comment type="caution">
    <text evidence="1">The sequence shown here is derived from an EMBL/GenBank/DDBJ whole genome shotgun (WGS) entry which is preliminary data.</text>
</comment>
<proteinExistence type="predicted"/>
<accession>A0A1Y1XQJ0</accession>
<dbReference type="AlphaFoldDB" id="A0A1Y1XQJ0"/>
<evidence type="ECO:0000313" key="1">
    <source>
        <dbReference type="EMBL" id="ORX88020.1"/>
    </source>
</evidence>
<gene>
    <name evidence="1" type="ORF">BCR32DRAFT_303891</name>
</gene>
<dbReference type="EMBL" id="MCFG01000003">
    <property type="protein sequence ID" value="ORX88020.1"/>
    <property type="molecule type" value="Genomic_DNA"/>
</dbReference>
<dbReference type="Proteomes" id="UP000193944">
    <property type="component" value="Unassembled WGS sequence"/>
</dbReference>